<dbReference type="PROSITE" id="PS51318">
    <property type="entry name" value="TAT"/>
    <property type="match status" value="1"/>
</dbReference>
<evidence type="ECO:0000256" key="5">
    <source>
        <dbReference type="SAM" id="MobiDB-lite"/>
    </source>
</evidence>
<evidence type="ECO:0000256" key="1">
    <source>
        <dbReference type="ARBA" id="ARBA00009717"/>
    </source>
</evidence>
<dbReference type="RefSeq" id="WP_171475383.1">
    <property type="nucleotide sequence ID" value="NZ_CP053452.2"/>
</dbReference>
<dbReference type="Proteomes" id="UP000503447">
    <property type="component" value="Chromosome"/>
</dbReference>
<feature type="coiled-coil region" evidence="4">
    <location>
        <begin position="285"/>
        <end position="335"/>
    </location>
</feature>
<feature type="domain" description="Bacterial phospholipase C C-terminal" evidence="6">
    <location>
        <begin position="633"/>
        <end position="728"/>
    </location>
</feature>
<keyword evidence="3 7" id="KW-0378">Hydrolase</keyword>
<protein>
    <recommendedName>
        <fullName evidence="2">phospholipase C</fullName>
        <ecNumber evidence="2">3.1.4.3</ecNumber>
    </recommendedName>
</protein>
<accession>A0A6M5Z5G8</accession>
<dbReference type="EC" id="3.1.4.3" evidence="2"/>
<feature type="region of interest" description="Disordered" evidence="5">
    <location>
        <begin position="772"/>
        <end position="791"/>
    </location>
</feature>
<dbReference type="PANTHER" id="PTHR31956:SF1">
    <property type="entry name" value="NON-SPECIFIC PHOSPHOLIPASE C1"/>
    <property type="match status" value="1"/>
</dbReference>
<evidence type="ECO:0000256" key="3">
    <source>
        <dbReference type="ARBA" id="ARBA00022801"/>
    </source>
</evidence>
<keyword evidence="8" id="KW-1185">Reference proteome</keyword>
<organism evidence="7 8">
    <name type="scientific">Frigoriglobus tundricola</name>
    <dbReference type="NCBI Taxonomy" id="2774151"/>
    <lineage>
        <taxon>Bacteria</taxon>
        <taxon>Pseudomonadati</taxon>
        <taxon>Planctomycetota</taxon>
        <taxon>Planctomycetia</taxon>
        <taxon>Gemmatales</taxon>
        <taxon>Gemmataceae</taxon>
        <taxon>Frigoriglobus</taxon>
    </lineage>
</organism>
<dbReference type="PANTHER" id="PTHR31956">
    <property type="entry name" value="NON-SPECIFIC PHOSPHOLIPASE C4-RELATED"/>
    <property type="match status" value="1"/>
</dbReference>
<dbReference type="InterPro" id="IPR008475">
    <property type="entry name" value="PLipase_C_C"/>
</dbReference>
<dbReference type="Gene3D" id="3.40.720.10">
    <property type="entry name" value="Alkaline Phosphatase, subunit A"/>
    <property type="match status" value="2"/>
</dbReference>
<evidence type="ECO:0000313" key="7">
    <source>
        <dbReference type="EMBL" id="QJX00684.1"/>
    </source>
</evidence>
<dbReference type="Pfam" id="PF05506">
    <property type="entry name" value="PLipase_C_C"/>
    <property type="match status" value="1"/>
</dbReference>
<reference evidence="8" key="1">
    <citation type="submission" date="2020-05" db="EMBL/GenBank/DDBJ databases">
        <title>Frigoriglobus tundricola gen. nov., sp. nov., a psychrotolerant cellulolytic planctomycete of the family Gemmataceae with two divergent copies of 16S rRNA gene.</title>
        <authorList>
            <person name="Kulichevskaya I.S."/>
            <person name="Ivanova A.A."/>
            <person name="Naumoff D.G."/>
            <person name="Beletsky A.V."/>
            <person name="Rijpstra W.I.C."/>
            <person name="Sinninghe Damste J.S."/>
            <person name="Mardanov A.V."/>
            <person name="Ravin N.V."/>
            <person name="Dedysh S.N."/>
        </authorList>
    </citation>
    <scope>NUCLEOTIDE SEQUENCE [LARGE SCALE GENOMIC DNA]</scope>
    <source>
        <strain evidence="8">PL17</strain>
    </source>
</reference>
<dbReference type="KEGG" id="ftj:FTUN_8316"/>
<dbReference type="InterPro" id="IPR007312">
    <property type="entry name" value="Phosphoesterase"/>
</dbReference>
<evidence type="ECO:0000256" key="2">
    <source>
        <dbReference type="ARBA" id="ARBA00012018"/>
    </source>
</evidence>
<dbReference type="EMBL" id="CP053452">
    <property type="protein sequence ID" value="QJX00684.1"/>
    <property type="molecule type" value="Genomic_DNA"/>
</dbReference>
<dbReference type="NCBIfam" id="TIGR03396">
    <property type="entry name" value="PC_PLC"/>
    <property type="match status" value="1"/>
</dbReference>
<comment type="similarity">
    <text evidence="1">Belongs to the bacterial phospholipase C family.</text>
</comment>
<dbReference type="AlphaFoldDB" id="A0A6M5Z5G8"/>
<sequence>MPTRREFIEFVAGTAGAGDAIGSLLGSIAQAASIEPERGSSFLDAEHVVILMQENRSFDHVFGTLRGVRGFNDPRALTLGDGNPVWVQANAEGKRYAPFRHDLKNSKITWMGSLPHDRTDQVDARNHGLYDRWLIAKESGRKEYKHLPLTLGYFTREDVPFYYALADAFTVCDQNFCSSLTATTPNRLHLWTGTVRAKPDAQSPAHVRNEDVDHDHLAGWTTFPERLEEWGVAWKVYQNELTVESGLNEEEDRWLSNFGDNPLEYFRQYHVHSAKNHCDFVARRLKQLPDEIQALEQQVATLTNAAEREKRNKQLDELRATQKKYDRERASWEQNRLEKLPERERALHAKAFCTNVADPAFRKLLDVTYRDGDNPRQMRVPKGDVLQNFRKDVGTGTLPTVSWLVSPETFSDHPSSAWFGAWYIAEVLDILTANPEVWKKTIFVVTYDENDGYFDHVPPFVPPHPHRPETGKVTKGIDAAVEYVELEQDRKVAGPSSARESAIGLGYRVPLIVASPWSRGGCVCSQVFDHTSVLQLLEKFLSHKLGKKVEEPNINRWRRAVCGDLTSAFQSPAKGDRPRLKFPPRNDFLQMIHNAKFKDLPIGPQALSAAELEKIRRDPKTSVLPRQEPGVRPSSPLPYELVVDGSLNATRTHFEVRFEARNDAFGDRSAGSAFIVYALVAPGEMRVRNYAVEPGAQLEDSWKLSDFDGGRYHLRVYGPNGFFREFKGSVKDPLVAIALDYCRSEKPAGKLSGSVRITSVNNERSATISLDVRTSDGPAAPTPLAPGQKKEITFESPKRDGWYDVVVRQGEFVKRYAGRVETGKWSTSDPAMA</sequence>
<dbReference type="InterPro" id="IPR017767">
    <property type="entry name" value="PC-PLC"/>
</dbReference>
<evidence type="ECO:0000313" key="8">
    <source>
        <dbReference type="Proteomes" id="UP000503447"/>
    </source>
</evidence>
<dbReference type="GO" id="GO:0016042">
    <property type="term" value="P:lipid catabolic process"/>
    <property type="evidence" value="ECO:0007669"/>
    <property type="project" value="InterPro"/>
</dbReference>
<name>A0A6M5Z5G8_9BACT</name>
<evidence type="ECO:0000259" key="6">
    <source>
        <dbReference type="Pfam" id="PF05506"/>
    </source>
</evidence>
<dbReference type="InterPro" id="IPR017850">
    <property type="entry name" value="Alkaline_phosphatase_core_sf"/>
</dbReference>
<dbReference type="GO" id="GO:0034480">
    <property type="term" value="F:phosphatidylcholine phospholipase C activity"/>
    <property type="evidence" value="ECO:0007669"/>
    <property type="project" value="UniProtKB-EC"/>
</dbReference>
<dbReference type="InterPro" id="IPR006311">
    <property type="entry name" value="TAT_signal"/>
</dbReference>
<evidence type="ECO:0000256" key="4">
    <source>
        <dbReference type="SAM" id="Coils"/>
    </source>
</evidence>
<keyword evidence="4" id="KW-0175">Coiled coil</keyword>
<dbReference type="Pfam" id="PF04185">
    <property type="entry name" value="Phosphoesterase"/>
    <property type="match status" value="2"/>
</dbReference>
<gene>
    <name evidence="7" type="ORF">FTUN_8316</name>
</gene>
<proteinExistence type="inferred from homology"/>